<reference evidence="2 4" key="2">
    <citation type="journal article" date="2018" name="Plant J.">
        <title>The Physcomitrella patens chromosome-scale assembly reveals moss genome structure and evolution.</title>
        <authorList>
            <person name="Lang D."/>
            <person name="Ullrich K.K."/>
            <person name="Murat F."/>
            <person name="Fuchs J."/>
            <person name="Jenkins J."/>
            <person name="Haas F.B."/>
            <person name="Piednoel M."/>
            <person name="Gundlach H."/>
            <person name="Van Bel M."/>
            <person name="Meyberg R."/>
            <person name="Vives C."/>
            <person name="Morata J."/>
            <person name="Symeonidi A."/>
            <person name="Hiss M."/>
            <person name="Muchero W."/>
            <person name="Kamisugi Y."/>
            <person name="Saleh O."/>
            <person name="Blanc G."/>
            <person name="Decker E.L."/>
            <person name="van Gessel N."/>
            <person name="Grimwood J."/>
            <person name="Hayes R.D."/>
            <person name="Graham S.W."/>
            <person name="Gunter L.E."/>
            <person name="McDaniel S.F."/>
            <person name="Hoernstein S.N.W."/>
            <person name="Larsson A."/>
            <person name="Li F.W."/>
            <person name="Perroud P.F."/>
            <person name="Phillips J."/>
            <person name="Ranjan P."/>
            <person name="Rokshar D.S."/>
            <person name="Rothfels C.J."/>
            <person name="Schneider L."/>
            <person name="Shu S."/>
            <person name="Stevenson D.W."/>
            <person name="Thummler F."/>
            <person name="Tillich M."/>
            <person name="Villarreal Aguilar J.C."/>
            <person name="Widiez T."/>
            <person name="Wong G.K."/>
            <person name="Wymore A."/>
            <person name="Zhang Y."/>
            <person name="Zimmer A.D."/>
            <person name="Quatrano R.S."/>
            <person name="Mayer K.F.X."/>
            <person name="Goodstein D."/>
            <person name="Casacuberta J.M."/>
            <person name="Vandepoele K."/>
            <person name="Reski R."/>
            <person name="Cuming A.C."/>
            <person name="Tuskan G.A."/>
            <person name="Maumus F."/>
            <person name="Salse J."/>
            <person name="Schmutz J."/>
            <person name="Rensing S.A."/>
        </authorList>
    </citation>
    <scope>NUCLEOTIDE SEQUENCE [LARGE SCALE GENOMIC DNA]</scope>
    <source>
        <strain evidence="3 4">cv. Gransden 2004</strain>
    </source>
</reference>
<evidence type="ECO:0000313" key="3">
    <source>
        <dbReference type="EnsemblPlants" id="PAC:32942275.CDS.1"/>
    </source>
</evidence>
<dbReference type="EMBL" id="ABEU02000003">
    <property type="protein sequence ID" value="PNR58261.1"/>
    <property type="molecule type" value="Genomic_DNA"/>
</dbReference>
<keyword evidence="1" id="KW-1133">Transmembrane helix</keyword>
<dbReference type="AlphaFoldDB" id="A0A2K1KWW8"/>
<dbReference type="EnsemblPlants" id="Pp3c3_32150V3.2">
    <property type="protein sequence ID" value="PAC:32942276.CDS.1"/>
    <property type="gene ID" value="Pp3c3_32150"/>
</dbReference>
<accession>A0A2K1KWW8</accession>
<keyword evidence="4" id="KW-1185">Reference proteome</keyword>
<protein>
    <submittedName>
        <fullName evidence="2 3">Uncharacterized protein</fullName>
    </submittedName>
</protein>
<dbReference type="InParanoid" id="A0A2K1KWW8"/>
<proteinExistence type="predicted"/>
<reference evidence="3" key="3">
    <citation type="submission" date="2020-12" db="UniProtKB">
        <authorList>
            <consortium name="EnsemblPlants"/>
        </authorList>
    </citation>
    <scope>IDENTIFICATION</scope>
</reference>
<name>A0A2K1KWW8_PHYPA</name>
<evidence type="ECO:0000313" key="4">
    <source>
        <dbReference type="Proteomes" id="UP000006727"/>
    </source>
</evidence>
<sequence>MGCFVFGIGRQLGFVHWVLILLHTFVGTFVTLVIYLIDRLFMKHLTMYAHL</sequence>
<dbReference type="Gramene" id="Pp3c3_32150V3.2">
    <property type="protein sequence ID" value="PAC:32942276.CDS.1"/>
    <property type="gene ID" value="Pp3c3_32150"/>
</dbReference>
<keyword evidence="1" id="KW-0812">Transmembrane</keyword>
<dbReference type="Proteomes" id="UP000006727">
    <property type="component" value="Chromosome 3"/>
</dbReference>
<dbReference type="EnsemblPlants" id="Pp3c3_32150V3.1">
    <property type="protein sequence ID" value="PAC:32942275.CDS.1"/>
    <property type="gene ID" value="Pp3c3_32150"/>
</dbReference>
<reference evidence="2 4" key="1">
    <citation type="journal article" date="2008" name="Science">
        <title>The Physcomitrella genome reveals evolutionary insights into the conquest of land by plants.</title>
        <authorList>
            <person name="Rensing S."/>
            <person name="Lang D."/>
            <person name="Zimmer A."/>
            <person name="Terry A."/>
            <person name="Salamov A."/>
            <person name="Shapiro H."/>
            <person name="Nishiyama T."/>
            <person name="Perroud P.-F."/>
            <person name="Lindquist E."/>
            <person name="Kamisugi Y."/>
            <person name="Tanahashi T."/>
            <person name="Sakakibara K."/>
            <person name="Fujita T."/>
            <person name="Oishi K."/>
            <person name="Shin-I T."/>
            <person name="Kuroki Y."/>
            <person name="Toyoda A."/>
            <person name="Suzuki Y."/>
            <person name="Hashimoto A."/>
            <person name="Yamaguchi K."/>
            <person name="Sugano A."/>
            <person name="Kohara Y."/>
            <person name="Fujiyama A."/>
            <person name="Anterola A."/>
            <person name="Aoki S."/>
            <person name="Ashton N."/>
            <person name="Barbazuk W.B."/>
            <person name="Barker E."/>
            <person name="Bennetzen J."/>
            <person name="Bezanilla M."/>
            <person name="Blankenship R."/>
            <person name="Cho S.H."/>
            <person name="Dutcher S."/>
            <person name="Estelle M."/>
            <person name="Fawcett J.A."/>
            <person name="Gundlach H."/>
            <person name="Hanada K."/>
            <person name="Heyl A."/>
            <person name="Hicks K.A."/>
            <person name="Hugh J."/>
            <person name="Lohr M."/>
            <person name="Mayer K."/>
            <person name="Melkozernov A."/>
            <person name="Murata T."/>
            <person name="Nelson D."/>
            <person name="Pils B."/>
            <person name="Prigge M."/>
            <person name="Reiss B."/>
            <person name="Renner T."/>
            <person name="Rombauts S."/>
            <person name="Rushton P."/>
            <person name="Sanderfoot A."/>
            <person name="Schween G."/>
            <person name="Shiu S.-H."/>
            <person name="Stueber K."/>
            <person name="Theodoulou F.L."/>
            <person name="Tu H."/>
            <person name="Van de Peer Y."/>
            <person name="Verrier P.J."/>
            <person name="Waters E."/>
            <person name="Wood A."/>
            <person name="Yang L."/>
            <person name="Cove D."/>
            <person name="Cuming A."/>
            <person name="Hasebe M."/>
            <person name="Lucas S."/>
            <person name="Mishler D.B."/>
            <person name="Reski R."/>
            <person name="Grigoriev I."/>
            <person name="Quatrano R.S."/>
            <person name="Boore J.L."/>
        </authorList>
    </citation>
    <scope>NUCLEOTIDE SEQUENCE [LARGE SCALE GENOMIC DNA]</scope>
    <source>
        <strain evidence="3 4">cv. Gransden 2004</strain>
    </source>
</reference>
<dbReference type="Gramene" id="Pp3c3_32150V3.1">
    <property type="protein sequence ID" value="PAC:32942275.CDS.1"/>
    <property type="gene ID" value="Pp3c3_32150"/>
</dbReference>
<evidence type="ECO:0000313" key="2">
    <source>
        <dbReference type="EMBL" id="PNR58261.1"/>
    </source>
</evidence>
<evidence type="ECO:0000256" key="1">
    <source>
        <dbReference type="SAM" id="Phobius"/>
    </source>
</evidence>
<organism evidence="2">
    <name type="scientific">Physcomitrium patens</name>
    <name type="common">Spreading-leaved earth moss</name>
    <name type="synonym">Physcomitrella patens</name>
    <dbReference type="NCBI Taxonomy" id="3218"/>
    <lineage>
        <taxon>Eukaryota</taxon>
        <taxon>Viridiplantae</taxon>
        <taxon>Streptophyta</taxon>
        <taxon>Embryophyta</taxon>
        <taxon>Bryophyta</taxon>
        <taxon>Bryophytina</taxon>
        <taxon>Bryopsida</taxon>
        <taxon>Funariidae</taxon>
        <taxon>Funariales</taxon>
        <taxon>Funariaceae</taxon>
        <taxon>Physcomitrium</taxon>
    </lineage>
</organism>
<gene>
    <name evidence="2" type="ORF">PHYPA_005256</name>
</gene>
<keyword evidence="1" id="KW-0472">Membrane</keyword>
<feature type="transmembrane region" description="Helical" evidence="1">
    <location>
        <begin position="14"/>
        <end position="37"/>
    </location>
</feature>